<dbReference type="Proteomes" id="UP000598227">
    <property type="component" value="Unassembled WGS sequence"/>
</dbReference>
<evidence type="ECO:0000313" key="1">
    <source>
        <dbReference type="EMBL" id="MBE1204041.1"/>
    </source>
</evidence>
<dbReference type="InterPro" id="IPR002347">
    <property type="entry name" value="SDR_fam"/>
</dbReference>
<dbReference type="PANTHER" id="PTHR44147">
    <property type="entry name" value="DEHYDROGENASE/REDUCTASE SDR FAMILY MEMBER 1"/>
    <property type="match status" value="1"/>
</dbReference>
<proteinExistence type="predicted"/>
<accession>A0ABR9GKA6</accession>
<keyword evidence="2" id="KW-1185">Reference proteome</keyword>
<organism evidence="1 2">
    <name type="scientific">Aminobacter carboxidus</name>
    <dbReference type="NCBI Taxonomy" id="376165"/>
    <lineage>
        <taxon>Bacteria</taxon>
        <taxon>Pseudomonadati</taxon>
        <taxon>Pseudomonadota</taxon>
        <taxon>Alphaproteobacteria</taxon>
        <taxon>Hyphomicrobiales</taxon>
        <taxon>Phyllobacteriaceae</taxon>
        <taxon>Aminobacter</taxon>
    </lineage>
</organism>
<dbReference type="PANTHER" id="PTHR44147:SF2">
    <property type="entry name" value="DEHYDROGENASE_REDUCTASE SDR FAMILY MEMBER 1"/>
    <property type="match status" value="1"/>
</dbReference>
<gene>
    <name evidence="1" type="ORF">IHE39_07070</name>
</gene>
<sequence length="297" mass="31213">MSSAEHSCPVAVVTGASRGLGRGIAIALGEAGFIVYCTGRSDRQAIGPWGGTVRDTAQAIDKAGGKGIVAICDHLDDSQTEALFKRVDAERGRLDLLVNNAFAMPDWAVPDGNFWERPLSLWRDMIDVGLRSSYAASHFAAPIMVRQRSGLIANTSGPGGKIYRHSLPYGVGKAGQDKLAHDMAHELRPFDVAAISLWPGLIGTERTLAGIAVGGVVGENAGGLPHIETPFFVGRVLAAIHTAGDARTLSGGTFYSTELAARYGVVDADGRLPVSRRAMFGAPLYAPISGEAVEAFS</sequence>
<dbReference type="PRINTS" id="PR00081">
    <property type="entry name" value="GDHRDH"/>
</dbReference>
<protein>
    <submittedName>
        <fullName evidence="1">SDR family NAD(P)-dependent oxidoreductase</fullName>
    </submittedName>
</protein>
<comment type="caution">
    <text evidence="1">The sequence shown here is derived from an EMBL/GenBank/DDBJ whole genome shotgun (WGS) entry which is preliminary data.</text>
</comment>
<dbReference type="Gene3D" id="3.40.50.720">
    <property type="entry name" value="NAD(P)-binding Rossmann-like Domain"/>
    <property type="match status" value="1"/>
</dbReference>
<dbReference type="SUPFAM" id="SSF51735">
    <property type="entry name" value="NAD(P)-binding Rossmann-fold domains"/>
    <property type="match status" value="1"/>
</dbReference>
<dbReference type="RefSeq" id="WP_192565924.1">
    <property type="nucleotide sequence ID" value="NZ_JACZEP010000001.1"/>
</dbReference>
<name>A0ABR9GKA6_9HYPH</name>
<reference evidence="1 2" key="1">
    <citation type="submission" date="2020-09" db="EMBL/GenBank/DDBJ databases">
        <title>Draft Genome Sequence of Aminobacter carboxidus type strain DSM 1086, a soil Gram-negative carboxydobacterium.</title>
        <authorList>
            <person name="Turrini P."/>
            <person name="Tescari M."/>
            <person name="Artuso I."/>
            <person name="Lugli G.A."/>
            <person name="Frangipani E."/>
            <person name="Ventura M."/>
            <person name="Visca P."/>
        </authorList>
    </citation>
    <scope>NUCLEOTIDE SEQUENCE [LARGE SCALE GENOMIC DNA]</scope>
    <source>
        <strain evidence="1 2">DSM 1086</strain>
    </source>
</reference>
<dbReference type="InterPro" id="IPR036291">
    <property type="entry name" value="NAD(P)-bd_dom_sf"/>
</dbReference>
<evidence type="ECO:0000313" key="2">
    <source>
        <dbReference type="Proteomes" id="UP000598227"/>
    </source>
</evidence>
<dbReference type="EMBL" id="JACZEP010000001">
    <property type="protein sequence ID" value="MBE1204041.1"/>
    <property type="molecule type" value="Genomic_DNA"/>
</dbReference>
<dbReference type="Pfam" id="PF00106">
    <property type="entry name" value="adh_short"/>
    <property type="match status" value="1"/>
</dbReference>